<dbReference type="InterPro" id="IPR036812">
    <property type="entry name" value="NAD(P)_OxRdtase_dom_sf"/>
</dbReference>
<dbReference type="PRINTS" id="PR00069">
    <property type="entry name" value="ALDKETRDTASE"/>
</dbReference>
<organism evidence="2 3">
    <name type="scientific">Paenibacillus terricola</name>
    <dbReference type="NCBI Taxonomy" id="2763503"/>
    <lineage>
        <taxon>Bacteria</taxon>
        <taxon>Bacillati</taxon>
        <taxon>Bacillota</taxon>
        <taxon>Bacilli</taxon>
        <taxon>Bacillales</taxon>
        <taxon>Paenibacillaceae</taxon>
        <taxon>Paenibacillus</taxon>
    </lineage>
</organism>
<accession>A0ABR8N1N6</accession>
<name>A0ABR8N1N6_9BACL</name>
<dbReference type="InterPro" id="IPR020471">
    <property type="entry name" value="AKR"/>
</dbReference>
<proteinExistence type="predicted"/>
<dbReference type="Proteomes" id="UP000609346">
    <property type="component" value="Unassembled WGS sequence"/>
</dbReference>
<dbReference type="SUPFAM" id="SSF51430">
    <property type="entry name" value="NAD(P)-linked oxidoreductase"/>
    <property type="match status" value="1"/>
</dbReference>
<dbReference type="Gene3D" id="3.20.20.100">
    <property type="entry name" value="NADP-dependent oxidoreductase domain"/>
    <property type="match status" value="1"/>
</dbReference>
<keyword evidence="3" id="KW-1185">Reference proteome</keyword>
<reference evidence="2 3" key="1">
    <citation type="submission" date="2020-09" db="EMBL/GenBank/DDBJ databases">
        <title>Paenibacillus sp. strain PR3 16S rRNA gene Genome sequencing and assembly.</title>
        <authorList>
            <person name="Kim J."/>
        </authorList>
    </citation>
    <scope>NUCLEOTIDE SEQUENCE [LARGE SCALE GENOMIC DNA]</scope>
    <source>
        <strain evidence="2 3">PR3</strain>
    </source>
</reference>
<evidence type="ECO:0000313" key="3">
    <source>
        <dbReference type="Proteomes" id="UP000609346"/>
    </source>
</evidence>
<dbReference type="PANTHER" id="PTHR43364">
    <property type="entry name" value="NADH-SPECIFIC METHYLGLYOXAL REDUCTASE-RELATED"/>
    <property type="match status" value="1"/>
</dbReference>
<dbReference type="InterPro" id="IPR023210">
    <property type="entry name" value="NADP_OxRdtase_dom"/>
</dbReference>
<dbReference type="PANTHER" id="PTHR43364:SF6">
    <property type="entry name" value="OXIDOREDUCTASE-RELATED"/>
    <property type="match status" value="1"/>
</dbReference>
<feature type="domain" description="NADP-dependent oxidoreductase" evidence="1">
    <location>
        <begin position="18"/>
        <end position="313"/>
    </location>
</feature>
<gene>
    <name evidence="2" type="ORF">H8B09_25245</name>
</gene>
<dbReference type="InterPro" id="IPR050523">
    <property type="entry name" value="AKR_Detox_Biosynth"/>
</dbReference>
<evidence type="ECO:0000259" key="1">
    <source>
        <dbReference type="Pfam" id="PF00248"/>
    </source>
</evidence>
<dbReference type="EMBL" id="JACXZA010000007">
    <property type="protein sequence ID" value="MBD3922093.1"/>
    <property type="molecule type" value="Genomic_DNA"/>
</dbReference>
<protein>
    <submittedName>
        <fullName evidence="2">Aldo/keto reductase</fullName>
    </submittedName>
</protein>
<comment type="caution">
    <text evidence="2">The sequence shown here is derived from an EMBL/GenBank/DDBJ whole genome shotgun (WGS) entry which is preliminary data.</text>
</comment>
<dbReference type="Pfam" id="PF00248">
    <property type="entry name" value="Aldo_ket_red"/>
    <property type="match status" value="1"/>
</dbReference>
<sequence length="317" mass="34948">MQQFSLGTTGLSVSAYSLGCLNFGSRTDKETSFRLLDRYAEAGGNFLDTANNYAFWNEGCFGGESESLLGEWIRVRKNRSGIIVATKVGAKPTVPGGGFDQIEGLSGKAIEKAIDESLLRLGTDYVDLLYAHIDDTNTPLEETLETFDRLIKAGKVRALGCSNYPFSRLLEAKEISTTKGLASYSCIQQRYTYLQPRINADFGIQVSADDNLLAYCKENDDFTMLAFSPLLGGLYSREDASIPDGYRSEEQLSRLQAIRKVARELGATPNQVVLAWMLQNVPKVLPLVAVSDLAQLEENLGALHIQLDAELLEHLNR</sequence>
<evidence type="ECO:0000313" key="2">
    <source>
        <dbReference type="EMBL" id="MBD3922093.1"/>
    </source>
</evidence>
<dbReference type="RefSeq" id="WP_191206374.1">
    <property type="nucleotide sequence ID" value="NZ_JACXZA010000007.1"/>
</dbReference>
<dbReference type="CDD" id="cd19752">
    <property type="entry name" value="AKR_unchar"/>
    <property type="match status" value="1"/>
</dbReference>